<dbReference type="GO" id="GO:0005829">
    <property type="term" value="C:cytosol"/>
    <property type="evidence" value="ECO:0007669"/>
    <property type="project" value="TreeGrafter"/>
</dbReference>
<evidence type="ECO:0000256" key="4">
    <source>
        <dbReference type="ARBA" id="ARBA00023157"/>
    </source>
</evidence>
<dbReference type="EMBL" id="BOPF01000014">
    <property type="protein sequence ID" value="GIJ47133.1"/>
    <property type="molecule type" value="Genomic_DNA"/>
</dbReference>
<evidence type="ECO:0000313" key="11">
    <source>
        <dbReference type="EMBL" id="GIJ47133.1"/>
    </source>
</evidence>
<evidence type="ECO:0000256" key="5">
    <source>
        <dbReference type="ARBA" id="ARBA00023284"/>
    </source>
</evidence>
<dbReference type="CDD" id="cd02947">
    <property type="entry name" value="TRX_family"/>
    <property type="match status" value="1"/>
</dbReference>
<dbReference type="InterPro" id="IPR036249">
    <property type="entry name" value="Thioredoxin-like_sf"/>
</dbReference>
<dbReference type="PIRSF" id="PIRSF000077">
    <property type="entry name" value="Thioredoxin"/>
    <property type="match status" value="1"/>
</dbReference>
<proteinExistence type="inferred from homology"/>
<evidence type="ECO:0000256" key="7">
    <source>
        <dbReference type="PIRNR" id="PIRNR000077"/>
    </source>
</evidence>
<reference evidence="11" key="1">
    <citation type="submission" date="2021-01" db="EMBL/GenBank/DDBJ databases">
        <title>Whole genome shotgun sequence of Virgisporangium aliadipatigenens NBRC 105644.</title>
        <authorList>
            <person name="Komaki H."/>
            <person name="Tamura T."/>
        </authorList>
    </citation>
    <scope>NUCLEOTIDE SEQUENCE</scope>
    <source>
        <strain evidence="11">NBRC 105644</strain>
    </source>
</reference>
<dbReference type="AlphaFoldDB" id="A0A8J3YN63"/>
<protein>
    <recommendedName>
        <fullName evidence="6 7">Thioredoxin</fullName>
    </recommendedName>
</protein>
<evidence type="ECO:0000256" key="8">
    <source>
        <dbReference type="PIRSR" id="PIRSR000077-1"/>
    </source>
</evidence>
<sequence>MKAVTDASFSSEVLRADKPVLVDFWADWCQPCRKVAPLLEELSRELGDEVEIVKVDIDANPEVTRAYQVMSVPTLTMFRSGRPVKQVVGARPKGDLVRLIKSALDAPAKTAV</sequence>
<keyword evidence="3" id="KW-0249">Electron transport</keyword>
<dbReference type="PANTHER" id="PTHR45663">
    <property type="entry name" value="GEO12009P1"/>
    <property type="match status" value="1"/>
</dbReference>
<organism evidence="11 12">
    <name type="scientific">Virgisporangium aliadipatigenens</name>
    <dbReference type="NCBI Taxonomy" id="741659"/>
    <lineage>
        <taxon>Bacteria</taxon>
        <taxon>Bacillati</taxon>
        <taxon>Actinomycetota</taxon>
        <taxon>Actinomycetes</taxon>
        <taxon>Micromonosporales</taxon>
        <taxon>Micromonosporaceae</taxon>
        <taxon>Virgisporangium</taxon>
    </lineage>
</organism>
<dbReference type="RefSeq" id="WP_203900668.1">
    <property type="nucleotide sequence ID" value="NZ_BOPF01000014.1"/>
</dbReference>
<dbReference type="SUPFAM" id="SSF52833">
    <property type="entry name" value="Thioredoxin-like"/>
    <property type="match status" value="1"/>
</dbReference>
<feature type="disulfide bond" description="Redox-active" evidence="9">
    <location>
        <begin position="29"/>
        <end position="32"/>
    </location>
</feature>
<comment type="similarity">
    <text evidence="1 7">Belongs to the thioredoxin family.</text>
</comment>
<keyword evidence="12" id="KW-1185">Reference proteome</keyword>
<feature type="active site" description="Nucleophile" evidence="8">
    <location>
        <position position="32"/>
    </location>
</feature>
<feature type="domain" description="Thioredoxin" evidence="10">
    <location>
        <begin position="1"/>
        <end position="105"/>
    </location>
</feature>
<dbReference type="FunFam" id="3.40.30.10:FF:000001">
    <property type="entry name" value="Thioredoxin"/>
    <property type="match status" value="1"/>
</dbReference>
<evidence type="ECO:0000256" key="3">
    <source>
        <dbReference type="ARBA" id="ARBA00022982"/>
    </source>
</evidence>
<dbReference type="GO" id="GO:0045454">
    <property type="term" value="P:cell redox homeostasis"/>
    <property type="evidence" value="ECO:0007669"/>
    <property type="project" value="TreeGrafter"/>
</dbReference>
<evidence type="ECO:0000313" key="12">
    <source>
        <dbReference type="Proteomes" id="UP000619260"/>
    </source>
</evidence>
<dbReference type="InterPro" id="IPR005746">
    <property type="entry name" value="Thioredoxin"/>
</dbReference>
<feature type="site" description="Contributes to redox potential value" evidence="8">
    <location>
        <position position="31"/>
    </location>
</feature>
<dbReference type="PRINTS" id="PR00421">
    <property type="entry name" value="THIOREDOXIN"/>
</dbReference>
<accession>A0A8J3YN63</accession>
<dbReference type="NCBIfam" id="TIGR01068">
    <property type="entry name" value="thioredoxin"/>
    <property type="match status" value="1"/>
</dbReference>
<dbReference type="Proteomes" id="UP000619260">
    <property type="component" value="Unassembled WGS sequence"/>
</dbReference>
<dbReference type="InterPro" id="IPR013766">
    <property type="entry name" value="Thioredoxin_domain"/>
</dbReference>
<evidence type="ECO:0000256" key="1">
    <source>
        <dbReference type="ARBA" id="ARBA00008987"/>
    </source>
</evidence>
<dbReference type="PROSITE" id="PS51352">
    <property type="entry name" value="THIOREDOXIN_2"/>
    <property type="match status" value="1"/>
</dbReference>
<keyword evidence="2" id="KW-0813">Transport</keyword>
<feature type="active site" description="Nucleophile" evidence="8">
    <location>
        <position position="29"/>
    </location>
</feature>
<keyword evidence="5 9" id="KW-0676">Redox-active center</keyword>
<dbReference type="Gene3D" id="3.40.30.10">
    <property type="entry name" value="Glutaredoxin"/>
    <property type="match status" value="1"/>
</dbReference>
<dbReference type="GO" id="GO:0015035">
    <property type="term" value="F:protein-disulfide reductase activity"/>
    <property type="evidence" value="ECO:0007669"/>
    <property type="project" value="UniProtKB-UniRule"/>
</dbReference>
<feature type="site" description="Contributes to redox potential value" evidence="8">
    <location>
        <position position="30"/>
    </location>
</feature>
<evidence type="ECO:0000259" key="10">
    <source>
        <dbReference type="PROSITE" id="PS51352"/>
    </source>
</evidence>
<comment type="caution">
    <text evidence="11">The sequence shown here is derived from an EMBL/GenBank/DDBJ whole genome shotgun (WGS) entry which is preliminary data.</text>
</comment>
<gene>
    <name evidence="11" type="primary">trxA_2</name>
    <name evidence="11" type="ORF">Val02_40190</name>
</gene>
<dbReference type="PANTHER" id="PTHR45663:SF11">
    <property type="entry name" value="GEO12009P1"/>
    <property type="match status" value="1"/>
</dbReference>
<dbReference type="Pfam" id="PF00085">
    <property type="entry name" value="Thioredoxin"/>
    <property type="match status" value="1"/>
</dbReference>
<evidence type="ECO:0000256" key="6">
    <source>
        <dbReference type="NCBIfam" id="TIGR01068"/>
    </source>
</evidence>
<keyword evidence="4 9" id="KW-1015">Disulfide bond</keyword>
<feature type="site" description="Deprotonates C-terminal active site Cys" evidence="8">
    <location>
        <position position="23"/>
    </location>
</feature>
<evidence type="ECO:0000256" key="9">
    <source>
        <dbReference type="PIRSR" id="PIRSR000077-4"/>
    </source>
</evidence>
<name>A0A8J3YN63_9ACTN</name>
<evidence type="ECO:0000256" key="2">
    <source>
        <dbReference type="ARBA" id="ARBA00022448"/>
    </source>
</evidence>